<dbReference type="AlphaFoldDB" id="A0A9J6DIQ0"/>
<dbReference type="Gene3D" id="3.30.70.1820">
    <property type="entry name" value="L1 transposable element, RRM domain"/>
    <property type="match status" value="1"/>
</dbReference>
<accession>A0A9J6DIQ0</accession>
<dbReference type="Proteomes" id="UP000821866">
    <property type="component" value="Chromosome 7"/>
</dbReference>
<evidence type="ECO:0000313" key="2">
    <source>
        <dbReference type="Proteomes" id="UP000821866"/>
    </source>
</evidence>
<comment type="caution">
    <text evidence="1">The sequence shown here is derived from an EMBL/GenBank/DDBJ whole genome shotgun (WGS) entry which is preliminary data.</text>
</comment>
<reference evidence="1" key="1">
    <citation type="journal article" date="2020" name="Cell">
        <title>Large-Scale Comparative Analyses of Tick Genomes Elucidate Their Genetic Diversity and Vector Capacities.</title>
        <authorList>
            <consortium name="Tick Genome and Microbiome Consortium (TIGMIC)"/>
            <person name="Jia N."/>
            <person name="Wang J."/>
            <person name="Shi W."/>
            <person name="Du L."/>
            <person name="Sun Y."/>
            <person name="Zhan W."/>
            <person name="Jiang J.F."/>
            <person name="Wang Q."/>
            <person name="Zhang B."/>
            <person name="Ji P."/>
            <person name="Bell-Sakyi L."/>
            <person name="Cui X.M."/>
            <person name="Yuan T.T."/>
            <person name="Jiang B.G."/>
            <person name="Yang W.F."/>
            <person name="Lam T.T."/>
            <person name="Chang Q.C."/>
            <person name="Ding S.J."/>
            <person name="Wang X.J."/>
            <person name="Zhu J.G."/>
            <person name="Ruan X.D."/>
            <person name="Zhao L."/>
            <person name="Wei J.T."/>
            <person name="Ye R.Z."/>
            <person name="Que T.C."/>
            <person name="Du C.H."/>
            <person name="Zhou Y.H."/>
            <person name="Cheng J.X."/>
            <person name="Dai P.F."/>
            <person name="Guo W.B."/>
            <person name="Han X.H."/>
            <person name="Huang E.J."/>
            <person name="Li L.F."/>
            <person name="Wei W."/>
            <person name="Gao Y.C."/>
            <person name="Liu J.Z."/>
            <person name="Shao H.Z."/>
            <person name="Wang X."/>
            <person name="Wang C.C."/>
            <person name="Yang T.C."/>
            <person name="Huo Q.B."/>
            <person name="Li W."/>
            <person name="Chen H.Y."/>
            <person name="Chen S.E."/>
            <person name="Zhou L.G."/>
            <person name="Ni X.B."/>
            <person name="Tian J.H."/>
            <person name="Sheng Y."/>
            <person name="Liu T."/>
            <person name="Pan Y.S."/>
            <person name="Xia L.Y."/>
            <person name="Li J."/>
            <person name="Zhao F."/>
            <person name="Cao W.C."/>
        </authorList>
    </citation>
    <scope>NUCLEOTIDE SEQUENCE</scope>
    <source>
        <strain evidence="1">Rmic-2018</strain>
    </source>
</reference>
<keyword evidence="2" id="KW-1185">Reference proteome</keyword>
<sequence>MGIKEQIDDIRLLSEKNVKDIAITRVRLDDSEDRARRSNRVLFGFLDREHETWTESEASVLQFCIKELNTTIEHMEIERAHRLWKYRLNKSHPIVVRLAHFKTKDKVLPCAYKLKGSNYRISEDFSPNTLQARKHLAELGRAQRQSFRLRHDKLIVGSNTYTFLLHPGPNASTPEGTPSPSCAVSLQMRGHLEAAAIILPPTLFYIHLCLSEY</sequence>
<name>A0A9J6DIQ0_RHIMP</name>
<gene>
    <name evidence="1" type="ORF">HPB51_016869</name>
</gene>
<protein>
    <submittedName>
        <fullName evidence="1">Uncharacterized protein</fullName>
    </submittedName>
</protein>
<dbReference type="VEuPathDB" id="VectorBase:LOC119182186"/>
<organism evidence="1 2">
    <name type="scientific">Rhipicephalus microplus</name>
    <name type="common">Cattle tick</name>
    <name type="synonym">Boophilus microplus</name>
    <dbReference type="NCBI Taxonomy" id="6941"/>
    <lineage>
        <taxon>Eukaryota</taxon>
        <taxon>Metazoa</taxon>
        <taxon>Ecdysozoa</taxon>
        <taxon>Arthropoda</taxon>
        <taxon>Chelicerata</taxon>
        <taxon>Arachnida</taxon>
        <taxon>Acari</taxon>
        <taxon>Parasitiformes</taxon>
        <taxon>Ixodida</taxon>
        <taxon>Ixodoidea</taxon>
        <taxon>Ixodidae</taxon>
        <taxon>Rhipicephalinae</taxon>
        <taxon>Rhipicephalus</taxon>
        <taxon>Boophilus</taxon>
    </lineage>
</organism>
<dbReference type="InterPro" id="IPR004244">
    <property type="entry name" value="Transposase_22"/>
</dbReference>
<evidence type="ECO:0000313" key="1">
    <source>
        <dbReference type="EMBL" id="KAH8021790.1"/>
    </source>
</evidence>
<proteinExistence type="predicted"/>
<dbReference type="EMBL" id="JABSTU010000009">
    <property type="protein sequence ID" value="KAH8021790.1"/>
    <property type="molecule type" value="Genomic_DNA"/>
</dbReference>
<dbReference type="PANTHER" id="PTHR11505">
    <property type="entry name" value="L1 TRANSPOSABLE ELEMENT-RELATED"/>
    <property type="match status" value="1"/>
</dbReference>
<reference evidence="1" key="2">
    <citation type="submission" date="2021-09" db="EMBL/GenBank/DDBJ databases">
        <authorList>
            <person name="Jia N."/>
            <person name="Wang J."/>
            <person name="Shi W."/>
            <person name="Du L."/>
            <person name="Sun Y."/>
            <person name="Zhan W."/>
            <person name="Jiang J."/>
            <person name="Wang Q."/>
            <person name="Zhang B."/>
            <person name="Ji P."/>
            <person name="Sakyi L.B."/>
            <person name="Cui X."/>
            <person name="Yuan T."/>
            <person name="Jiang B."/>
            <person name="Yang W."/>
            <person name="Lam T.T.-Y."/>
            <person name="Chang Q."/>
            <person name="Ding S."/>
            <person name="Wang X."/>
            <person name="Zhu J."/>
            <person name="Ruan X."/>
            <person name="Zhao L."/>
            <person name="Wei J."/>
            <person name="Que T."/>
            <person name="Du C."/>
            <person name="Cheng J."/>
            <person name="Dai P."/>
            <person name="Han X."/>
            <person name="Huang E."/>
            <person name="Gao Y."/>
            <person name="Liu J."/>
            <person name="Shao H."/>
            <person name="Ye R."/>
            <person name="Li L."/>
            <person name="Wei W."/>
            <person name="Wang X."/>
            <person name="Wang C."/>
            <person name="Huo Q."/>
            <person name="Li W."/>
            <person name="Guo W."/>
            <person name="Chen H."/>
            <person name="Chen S."/>
            <person name="Zhou L."/>
            <person name="Zhou L."/>
            <person name="Ni X."/>
            <person name="Tian J."/>
            <person name="Zhou Y."/>
            <person name="Sheng Y."/>
            <person name="Liu T."/>
            <person name="Pan Y."/>
            <person name="Xia L."/>
            <person name="Li J."/>
            <person name="Zhao F."/>
            <person name="Cao W."/>
        </authorList>
    </citation>
    <scope>NUCLEOTIDE SEQUENCE</scope>
    <source>
        <strain evidence="1">Rmic-2018</strain>
        <tissue evidence="1">Larvae</tissue>
    </source>
</reference>